<protein>
    <recommendedName>
        <fullName evidence="3">SH3 domain-containing protein</fullName>
    </recommendedName>
</protein>
<dbReference type="PROSITE" id="PS50002">
    <property type="entry name" value="SH3"/>
    <property type="match status" value="1"/>
</dbReference>
<sequence length="55" mass="6526">GHNSERIISSALVKFRYDAESEDEISLNKGIWVNVLQKKNDGWWLVQYEKQLGWF</sequence>
<dbReference type="InterPro" id="IPR001452">
    <property type="entry name" value="SH3_domain"/>
</dbReference>
<dbReference type="SUPFAM" id="SSF50044">
    <property type="entry name" value="SH3-domain"/>
    <property type="match status" value="1"/>
</dbReference>
<feature type="non-terminal residue" evidence="4">
    <location>
        <position position="1"/>
    </location>
</feature>
<proteinExistence type="predicted"/>
<feature type="domain" description="SH3" evidence="3">
    <location>
        <begin position="6"/>
        <end position="55"/>
    </location>
</feature>
<comment type="caution">
    <text evidence="4">The sequence shown here is derived from an EMBL/GenBank/DDBJ whole genome shotgun (WGS) entry which is preliminary data.</text>
</comment>
<reference evidence="4" key="1">
    <citation type="submission" date="2021-02" db="EMBL/GenBank/DDBJ databases">
        <authorList>
            <person name="Nowell W R."/>
        </authorList>
    </citation>
    <scope>NUCLEOTIDE SEQUENCE</scope>
</reference>
<keyword evidence="5" id="KW-1185">Reference proteome</keyword>
<organism evidence="4 5">
    <name type="scientific">Rotaria socialis</name>
    <dbReference type="NCBI Taxonomy" id="392032"/>
    <lineage>
        <taxon>Eukaryota</taxon>
        <taxon>Metazoa</taxon>
        <taxon>Spiralia</taxon>
        <taxon>Gnathifera</taxon>
        <taxon>Rotifera</taxon>
        <taxon>Eurotatoria</taxon>
        <taxon>Bdelloidea</taxon>
        <taxon>Philodinida</taxon>
        <taxon>Philodinidae</taxon>
        <taxon>Rotaria</taxon>
    </lineage>
</organism>
<name>A0A822AFE7_9BILA</name>
<evidence type="ECO:0000256" key="1">
    <source>
        <dbReference type="ARBA" id="ARBA00022443"/>
    </source>
</evidence>
<accession>A0A822AFE7</accession>
<gene>
    <name evidence="4" type="ORF">UJA718_LOCUS50317</name>
</gene>
<feature type="non-terminal residue" evidence="4">
    <location>
        <position position="55"/>
    </location>
</feature>
<evidence type="ECO:0000313" key="5">
    <source>
        <dbReference type="Proteomes" id="UP000663873"/>
    </source>
</evidence>
<evidence type="ECO:0000259" key="3">
    <source>
        <dbReference type="PROSITE" id="PS50002"/>
    </source>
</evidence>
<dbReference type="EMBL" id="CAJOBP010111811">
    <property type="protein sequence ID" value="CAF5004118.1"/>
    <property type="molecule type" value="Genomic_DNA"/>
</dbReference>
<dbReference type="InterPro" id="IPR036028">
    <property type="entry name" value="SH3-like_dom_sf"/>
</dbReference>
<keyword evidence="1 2" id="KW-0728">SH3 domain</keyword>
<dbReference type="Proteomes" id="UP000663873">
    <property type="component" value="Unassembled WGS sequence"/>
</dbReference>
<dbReference type="AlphaFoldDB" id="A0A822AFE7"/>
<dbReference type="Pfam" id="PF00018">
    <property type="entry name" value="SH3_1"/>
    <property type="match status" value="1"/>
</dbReference>
<evidence type="ECO:0000313" key="4">
    <source>
        <dbReference type="EMBL" id="CAF5004118.1"/>
    </source>
</evidence>
<dbReference type="Gene3D" id="2.30.30.40">
    <property type="entry name" value="SH3 Domains"/>
    <property type="match status" value="1"/>
</dbReference>
<evidence type="ECO:0000256" key="2">
    <source>
        <dbReference type="PROSITE-ProRule" id="PRU00192"/>
    </source>
</evidence>